<reference evidence="3" key="1">
    <citation type="submission" date="2019-11" db="EMBL/GenBank/DDBJ databases">
        <title>The nuclear and mitochondrial genomes of Frieseomelitta varia - a highly eusocial stingless bee (Meliponini) with a permanently sterile worker caste.</title>
        <authorList>
            <person name="Freitas F.C.P."/>
            <person name="Lourenco A.P."/>
            <person name="Nunes F.M.F."/>
            <person name="Paschoal A.R."/>
            <person name="Abreu F.C.P."/>
            <person name="Barbin F.O."/>
            <person name="Bataglia L."/>
            <person name="Cardoso-Junior C.A.M."/>
            <person name="Cervoni M.S."/>
            <person name="Silva S.R."/>
            <person name="Dalarmi F."/>
            <person name="Del Lama M.A."/>
            <person name="Depintor T.S."/>
            <person name="Ferreira K.M."/>
            <person name="Goria P.S."/>
            <person name="Jaskot M.C."/>
            <person name="Lago D.C."/>
            <person name="Luna-Lucena D."/>
            <person name="Moda L.M."/>
            <person name="Nascimento L."/>
            <person name="Pedrino M."/>
            <person name="Rabico F.O."/>
            <person name="Sanches F.C."/>
            <person name="Santos D.E."/>
            <person name="Santos C.G."/>
            <person name="Vieira J."/>
            <person name="Lopes T.F."/>
            <person name="Barchuk A.R."/>
            <person name="Hartfelder K."/>
            <person name="Simoes Z.L.P."/>
            <person name="Bitondi M.M.G."/>
            <person name="Pinheiro D.G."/>
        </authorList>
    </citation>
    <scope>NUCLEOTIDE SEQUENCE</scope>
    <source>
        <strain evidence="3">USP_RPSP 00005682</strain>
        <tissue evidence="3">Whole individual</tissue>
    </source>
</reference>
<feature type="domain" description="E3 ubiquitin-protein ligase RNF220 middle" evidence="2">
    <location>
        <begin position="18"/>
        <end position="269"/>
    </location>
</feature>
<evidence type="ECO:0000259" key="2">
    <source>
        <dbReference type="Pfam" id="PF15926"/>
    </source>
</evidence>
<dbReference type="AlphaFoldDB" id="A0A833RF88"/>
<sequence>MLTVEGGQHCVSGKKKFPSDPSCCPACGVTVRPQELEQHFAQELDRLYKISSASSRSRAPRSSLPPGHPQDHPHGPMLHGPSAADGTPHGRWETYKRIKANRQARIRVKNRKRKADEPSCPVCSERLSGTPEELNQHVERCLNKHNNGNPAGPNNLDEEEVDVEGDAETFEEYEWAGQRRVRATSMLVGGFSGLATSSSSRSAGGNGGPNQQEEEDVDLVVDGDDAAEFGPAQYSEADVVAPRIDGTPREQKERDALREAVISPNAPNTPHTPEQQVGQGLVEVKPEPGTGTPLGHNEQDENVSASPRRDGDTPVIEALRGRIRELEAEMRGQPFKCLICMGAKKLCPQCNMITSPSDLRRIYM</sequence>
<protein>
    <recommendedName>
        <fullName evidence="2">E3 ubiquitin-protein ligase RNF220 middle domain-containing protein</fullName>
    </recommendedName>
</protein>
<comment type="caution">
    <text evidence="3">The sequence shown here is derived from an EMBL/GenBank/DDBJ whole genome shotgun (WGS) entry which is preliminary data.</text>
</comment>
<dbReference type="InterPro" id="IPR052443">
    <property type="entry name" value="E3_ubiq-ligase_RNF220-like"/>
</dbReference>
<feature type="region of interest" description="Disordered" evidence="1">
    <location>
        <begin position="195"/>
        <end position="214"/>
    </location>
</feature>
<dbReference type="GO" id="GO:0061630">
    <property type="term" value="F:ubiquitin protein ligase activity"/>
    <property type="evidence" value="ECO:0007669"/>
    <property type="project" value="TreeGrafter"/>
</dbReference>
<dbReference type="GO" id="GO:0016567">
    <property type="term" value="P:protein ubiquitination"/>
    <property type="evidence" value="ECO:0007669"/>
    <property type="project" value="TreeGrafter"/>
</dbReference>
<dbReference type="InterPro" id="IPR031824">
    <property type="entry name" value="RNF220_mid"/>
</dbReference>
<dbReference type="PANTHER" id="PTHR13459">
    <property type="entry name" value="E3 UBIQUITIN-PROTEIN LIGASE RNF220 ISOFORM X1"/>
    <property type="match status" value="1"/>
</dbReference>
<keyword evidence="4" id="KW-1185">Reference proteome</keyword>
<feature type="region of interest" description="Disordered" evidence="1">
    <location>
        <begin position="285"/>
        <end position="313"/>
    </location>
</feature>
<feature type="compositionally biased region" description="Low complexity" evidence="1">
    <location>
        <begin position="52"/>
        <end position="65"/>
    </location>
</feature>
<dbReference type="Proteomes" id="UP000655588">
    <property type="component" value="Unassembled WGS sequence"/>
</dbReference>
<dbReference type="Pfam" id="PF15926">
    <property type="entry name" value="RNF220"/>
    <property type="match status" value="1"/>
</dbReference>
<evidence type="ECO:0000313" key="3">
    <source>
        <dbReference type="EMBL" id="KAF3422529.1"/>
    </source>
</evidence>
<dbReference type="EMBL" id="WNWW01000693">
    <property type="protein sequence ID" value="KAF3422529.1"/>
    <property type="molecule type" value="Genomic_DNA"/>
</dbReference>
<dbReference type="PANTHER" id="PTHR13459:SF1">
    <property type="entry name" value="E3 UBIQUITIN-PROTEIN LIGASE RNF220 ISOFORM X1"/>
    <property type="match status" value="1"/>
</dbReference>
<dbReference type="Gene3D" id="3.30.160.60">
    <property type="entry name" value="Classic Zinc Finger"/>
    <property type="match status" value="1"/>
</dbReference>
<accession>A0A833RF88</accession>
<evidence type="ECO:0000313" key="4">
    <source>
        <dbReference type="Proteomes" id="UP000655588"/>
    </source>
</evidence>
<gene>
    <name evidence="3" type="ORF">E2986_07086</name>
</gene>
<organism evidence="3 4">
    <name type="scientific">Frieseomelitta varia</name>
    <dbReference type="NCBI Taxonomy" id="561572"/>
    <lineage>
        <taxon>Eukaryota</taxon>
        <taxon>Metazoa</taxon>
        <taxon>Ecdysozoa</taxon>
        <taxon>Arthropoda</taxon>
        <taxon>Hexapoda</taxon>
        <taxon>Insecta</taxon>
        <taxon>Pterygota</taxon>
        <taxon>Neoptera</taxon>
        <taxon>Endopterygota</taxon>
        <taxon>Hymenoptera</taxon>
        <taxon>Apocrita</taxon>
        <taxon>Aculeata</taxon>
        <taxon>Apoidea</taxon>
        <taxon>Anthophila</taxon>
        <taxon>Apidae</taxon>
        <taxon>Frieseomelitta</taxon>
    </lineage>
</organism>
<evidence type="ECO:0000256" key="1">
    <source>
        <dbReference type="SAM" id="MobiDB-lite"/>
    </source>
</evidence>
<proteinExistence type="predicted"/>
<feature type="region of interest" description="Disordered" evidence="1">
    <location>
        <begin position="52"/>
        <end position="90"/>
    </location>
</feature>
<name>A0A833RF88_9HYME</name>